<comment type="caution">
    <text evidence="3">The sequence shown here is derived from an EMBL/GenBank/DDBJ whole genome shotgun (WGS) entry which is preliminary data.</text>
</comment>
<feature type="region of interest" description="Disordered" evidence="2">
    <location>
        <begin position="1"/>
        <end position="177"/>
    </location>
</feature>
<evidence type="ECO:0000313" key="3">
    <source>
        <dbReference type="EMBL" id="RFU31529.1"/>
    </source>
</evidence>
<feature type="compositionally biased region" description="Basic and acidic residues" evidence="2">
    <location>
        <begin position="164"/>
        <end position="177"/>
    </location>
</feature>
<dbReference type="PANTHER" id="PTHR13245:SF14">
    <property type="entry name" value="RRP15-LIKE PROTEIN"/>
    <property type="match status" value="1"/>
</dbReference>
<proteinExistence type="inferred from homology"/>
<dbReference type="OrthoDB" id="20949at2759"/>
<name>A0A3E2HDP3_SCYLI</name>
<feature type="region of interest" description="Disordered" evidence="2">
    <location>
        <begin position="198"/>
        <end position="224"/>
    </location>
</feature>
<feature type="non-terminal residue" evidence="3">
    <location>
        <position position="1"/>
    </location>
</feature>
<sequence>MAGQFSKKRKVEEGMKGKLSRPVKKFKKQTDYHSDSSASESESAQDFQAVNLQDSDDEVNDNDEFNAEDLEEENLSEAQANVGEGAEAESEVTDASNSDSEEEDEDEDDSDTNSNPNLIKKRKRNDPETFATSMSKILGSKLSTSKRSDPVLSRSAAAIQASKEITDSALEKKAKHKLREERKAALDKGRVRDVLGASTTFDTAHGSEGGETQRSVSETMEVEKRLRKTAQRGVVKLFNAVRAAQIKGEEAAKEARAKGVVSQGRREEKINEMSKKGFLDLIAGGGTTNI</sequence>
<dbReference type="AlphaFoldDB" id="A0A3E2HDP3"/>
<gene>
    <name evidence="3" type="ORF">B7463_g4816</name>
</gene>
<dbReference type="GO" id="GO:0000460">
    <property type="term" value="P:maturation of 5.8S rRNA"/>
    <property type="evidence" value="ECO:0007669"/>
    <property type="project" value="TreeGrafter"/>
</dbReference>
<dbReference type="InterPro" id="IPR012459">
    <property type="entry name" value="Rrp15"/>
</dbReference>
<protein>
    <recommendedName>
        <fullName evidence="5">Rrp15p-domain-containing protein</fullName>
    </recommendedName>
</protein>
<dbReference type="OMA" id="FVKQRFY"/>
<evidence type="ECO:0000256" key="2">
    <source>
        <dbReference type="SAM" id="MobiDB-lite"/>
    </source>
</evidence>
<organism evidence="3 4">
    <name type="scientific">Scytalidium lignicola</name>
    <name type="common">Hyphomycete</name>
    <dbReference type="NCBI Taxonomy" id="5539"/>
    <lineage>
        <taxon>Eukaryota</taxon>
        <taxon>Fungi</taxon>
        <taxon>Dikarya</taxon>
        <taxon>Ascomycota</taxon>
        <taxon>Pezizomycotina</taxon>
        <taxon>Leotiomycetes</taxon>
        <taxon>Leotiomycetes incertae sedis</taxon>
        <taxon>Scytalidium</taxon>
    </lineage>
</organism>
<reference evidence="3 4" key="1">
    <citation type="submission" date="2018-05" db="EMBL/GenBank/DDBJ databases">
        <title>Draft genome sequence of Scytalidium lignicola DSM 105466, a ubiquitous saprotrophic fungus.</title>
        <authorList>
            <person name="Buettner E."/>
            <person name="Gebauer A.M."/>
            <person name="Hofrichter M."/>
            <person name="Liers C."/>
            <person name="Kellner H."/>
        </authorList>
    </citation>
    <scope>NUCLEOTIDE SEQUENCE [LARGE SCALE GENOMIC DNA]</scope>
    <source>
        <strain evidence="3 4">DSM 105466</strain>
    </source>
</reference>
<feature type="compositionally biased region" description="Low complexity" evidence="2">
    <location>
        <begin position="35"/>
        <end position="44"/>
    </location>
</feature>
<comment type="similarity">
    <text evidence="1">Belongs to the RRP15 family.</text>
</comment>
<feature type="compositionally biased region" description="Basic residues" evidence="2">
    <location>
        <begin position="18"/>
        <end position="27"/>
    </location>
</feature>
<feature type="compositionally biased region" description="Acidic residues" evidence="2">
    <location>
        <begin position="54"/>
        <end position="75"/>
    </location>
</feature>
<dbReference type="GO" id="GO:0000470">
    <property type="term" value="P:maturation of LSU-rRNA"/>
    <property type="evidence" value="ECO:0007669"/>
    <property type="project" value="TreeGrafter"/>
</dbReference>
<feature type="non-terminal residue" evidence="3">
    <location>
        <position position="290"/>
    </location>
</feature>
<evidence type="ECO:0000256" key="1">
    <source>
        <dbReference type="ARBA" id="ARBA00007462"/>
    </source>
</evidence>
<dbReference type="STRING" id="5539.A0A3E2HDP3"/>
<dbReference type="PANTHER" id="PTHR13245">
    <property type="entry name" value="RRP15-LIKE PROTEIN"/>
    <property type="match status" value="1"/>
</dbReference>
<dbReference type="GO" id="GO:0030687">
    <property type="term" value="C:preribosome, large subunit precursor"/>
    <property type="evidence" value="ECO:0007669"/>
    <property type="project" value="TreeGrafter"/>
</dbReference>
<dbReference type="EMBL" id="NCSJ02000074">
    <property type="protein sequence ID" value="RFU31529.1"/>
    <property type="molecule type" value="Genomic_DNA"/>
</dbReference>
<dbReference type="Pfam" id="PF07890">
    <property type="entry name" value="Rrp15p"/>
    <property type="match status" value="1"/>
</dbReference>
<keyword evidence="4" id="KW-1185">Reference proteome</keyword>
<evidence type="ECO:0000313" key="4">
    <source>
        <dbReference type="Proteomes" id="UP000258309"/>
    </source>
</evidence>
<feature type="compositionally biased region" description="Acidic residues" evidence="2">
    <location>
        <begin position="99"/>
        <end position="111"/>
    </location>
</feature>
<dbReference type="Proteomes" id="UP000258309">
    <property type="component" value="Unassembled WGS sequence"/>
</dbReference>
<evidence type="ECO:0008006" key="5">
    <source>
        <dbReference type="Google" id="ProtNLM"/>
    </source>
</evidence>
<feature type="compositionally biased region" description="Polar residues" evidence="2">
    <location>
        <begin position="130"/>
        <end position="145"/>
    </location>
</feature>
<accession>A0A3E2HDP3</accession>